<name>A0A2R6A9D7_9ARCH</name>
<gene>
    <name evidence="2" type="ORF">B9Q03_13760</name>
</gene>
<dbReference type="AlphaFoldDB" id="A0A2R6A9D7"/>
<dbReference type="EMBL" id="NEXE01000331">
    <property type="protein sequence ID" value="PSN82948.1"/>
    <property type="molecule type" value="Genomic_DNA"/>
</dbReference>
<evidence type="ECO:0000313" key="2">
    <source>
        <dbReference type="EMBL" id="PSN82948.1"/>
    </source>
</evidence>
<evidence type="ECO:0000256" key="1">
    <source>
        <dbReference type="SAM" id="Phobius"/>
    </source>
</evidence>
<accession>A0A2R6A9D7</accession>
<reference evidence="2 3" key="1">
    <citation type="submission" date="2017-04" db="EMBL/GenBank/DDBJ databases">
        <title>Novel microbial lineages endemic to geothermal iron-oxide mats fill important gaps in the evolutionary history of Archaea.</title>
        <authorList>
            <person name="Jay Z.J."/>
            <person name="Beam J.P."/>
            <person name="Dlakic M."/>
            <person name="Rusch D.B."/>
            <person name="Kozubal M.A."/>
            <person name="Inskeep W.P."/>
        </authorList>
    </citation>
    <scope>NUCLEOTIDE SEQUENCE [LARGE SCALE GENOMIC DNA]</scope>
    <source>
        <strain evidence="2">OSP_D</strain>
    </source>
</reference>
<feature type="transmembrane region" description="Helical" evidence="1">
    <location>
        <begin position="12"/>
        <end position="36"/>
    </location>
</feature>
<keyword evidence="1" id="KW-0812">Transmembrane</keyword>
<proteinExistence type="predicted"/>
<organism evidence="2 3">
    <name type="scientific">Candidatus Marsarchaeota G2 archaeon OSP_D</name>
    <dbReference type="NCBI Taxonomy" id="1978157"/>
    <lineage>
        <taxon>Archaea</taxon>
        <taxon>Candidatus Marsarchaeota</taxon>
        <taxon>Candidatus Marsarchaeota group 2</taxon>
    </lineage>
</organism>
<sequence>MMRSAKQGELNVGDVVEFIIYTFLSFLLFSAIIGFMWKPSDIIVFTIEMILAMSAAVGSAAFCFYETAGIED</sequence>
<comment type="caution">
    <text evidence="2">The sequence shown here is derived from an EMBL/GenBank/DDBJ whole genome shotgun (WGS) entry which is preliminary data.</text>
</comment>
<protein>
    <submittedName>
        <fullName evidence="2">Uncharacterized protein</fullName>
    </submittedName>
</protein>
<evidence type="ECO:0000313" key="3">
    <source>
        <dbReference type="Proteomes" id="UP000240322"/>
    </source>
</evidence>
<keyword evidence="1" id="KW-1133">Transmembrane helix</keyword>
<dbReference type="Proteomes" id="UP000240322">
    <property type="component" value="Unassembled WGS sequence"/>
</dbReference>
<keyword evidence="1" id="KW-0472">Membrane</keyword>
<feature type="transmembrane region" description="Helical" evidence="1">
    <location>
        <begin position="42"/>
        <end position="65"/>
    </location>
</feature>